<evidence type="ECO:0000313" key="14">
    <source>
        <dbReference type="EMBL" id="KIU13710.1"/>
    </source>
</evidence>
<feature type="transmembrane region" description="Helical" evidence="12">
    <location>
        <begin position="12"/>
        <end position="31"/>
    </location>
</feature>
<keyword evidence="6" id="KW-0479">Metal-binding</keyword>
<evidence type="ECO:0000256" key="12">
    <source>
        <dbReference type="SAM" id="Phobius"/>
    </source>
</evidence>
<evidence type="ECO:0000256" key="7">
    <source>
        <dbReference type="ARBA" id="ARBA00022982"/>
    </source>
</evidence>
<dbReference type="InterPro" id="IPR052168">
    <property type="entry name" value="Cytochrome_b561_oxidase"/>
</dbReference>
<keyword evidence="15" id="KW-1185">Reference proteome</keyword>
<evidence type="ECO:0000256" key="8">
    <source>
        <dbReference type="ARBA" id="ARBA00022989"/>
    </source>
</evidence>
<dbReference type="GO" id="GO:0005886">
    <property type="term" value="C:plasma membrane"/>
    <property type="evidence" value="ECO:0007669"/>
    <property type="project" value="UniProtKB-SubCell"/>
</dbReference>
<evidence type="ECO:0000256" key="5">
    <source>
        <dbReference type="ARBA" id="ARBA00022692"/>
    </source>
</evidence>
<keyword evidence="3" id="KW-1003">Cell membrane</keyword>
<evidence type="ECO:0000256" key="6">
    <source>
        <dbReference type="ARBA" id="ARBA00022723"/>
    </source>
</evidence>
<dbReference type="PANTHER" id="PTHR30529:SF6">
    <property type="entry name" value="BLL0291 PROTEIN"/>
    <property type="match status" value="1"/>
</dbReference>
<dbReference type="GO" id="GO:0020037">
    <property type="term" value="F:heme binding"/>
    <property type="evidence" value="ECO:0007669"/>
    <property type="project" value="TreeGrafter"/>
</dbReference>
<evidence type="ECO:0000256" key="11">
    <source>
        <dbReference type="ARBA" id="ARBA00037975"/>
    </source>
</evidence>
<dbReference type="InterPro" id="IPR011577">
    <property type="entry name" value="Cyt_b561_bac/Ni-Hgenase"/>
</dbReference>
<dbReference type="STRING" id="280871.TL10_28420"/>
<comment type="caution">
    <text evidence="14">The sequence shown here is derived from an EMBL/GenBank/DDBJ whole genome shotgun (WGS) entry which is preliminary data.</text>
</comment>
<dbReference type="Gene3D" id="1.20.950.20">
    <property type="entry name" value="Transmembrane di-heme cytochromes, Chain C"/>
    <property type="match status" value="1"/>
</dbReference>
<dbReference type="SUPFAM" id="SSF81342">
    <property type="entry name" value="Transmembrane di-heme cytochromes"/>
    <property type="match status" value="1"/>
</dbReference>
<keyword evidence="7" id="KW-0249">Electron transport</keyword>
<dbReference type="PANTHER" id="PTHR30529">
    <property type="entry name" value="CYTOCHROME B561"/>
    <property type="match status" value="1"/>
</dbReference>
<name>A0A0D1KY35_9MYCO</name>
<keyword evidence="2" id="KW-0813">Transport</keyword>
<dbReference type="GO" id="GO:0046872">
    <property type="term" value="F:metal ion binding"/>
    <property type="evidence" value="ECO:0007669"/>
    <property type="project" value="UniProtKB-KW"/>
</dbReference>
<dbReference type="GO" id="GO:0009055">
    <property type="term" value="F:electron transfer activity"/>
    <property type="evidence" value="ECO:0007669"/>
    <property type="project" value="InterPro"/>
</dbReference>
<dbReference type="EMBL" id="JXST01000069">
    <property type="protein sequence ID" value="KIU13710.1"/>
    <property type="molecule type" value="Genomic_DNA"/>
</dbReference>
<keyword evidence="8 12" id="KW-1133">Transmembrane helix</keyword>
<evidence type="ECO:0000256" key="1">
    <source>
        <dbReference type="ARBA" id="ARBA00004651"/>
    </source>
</evidence>
<dbReference type="GO" id="GO:0022904">
    <property type="term" value="P:respiratory electron transport chain"/>
    <property type="evidence" value="ECO:0007669"/>
    <property type="project" value="InterPro"/>
</dbReference>
<keyword evidence="9" id="KW-0408">Iron</keyword>
<feature type="domain" description="Cytochrome b561 bacterial/Ni-hydrogenase" evidence="13">
    <location>
        <begin position="4"/>
        <end position="171"/>
    </location>
</feature>
<evidence type="ECO:0000256" key="3">
    <source>
        <dbReference type="ARBA" id="ARBA00022475"/>
    </source>
</evidence>
<feature type="transmembrane region" description="Helical" evidence="12">
    <location>
        <begin position="139"/>
        <end position="160"/>
    </location>
</feature>
<accession>A0A0D1KY35</accession>
<organism evidence="14 15">
    <name type="scientific">Mycolicibacterium llatzerense</name>
    <dbReference type="NCBI Taxonomy" id="280871"/>
    <lineage>
        <taxon>Bacteria</taxon>
        <taxon>Bacillati</taxon>
        <taxon>Actinomycetota</taxon>
        <taxon>Actinomycetes</taxon>
        <taxon>Mycobacteriales</taxon>
        <taxon>Mycobacteriaceae</taxon>
        <taxon>Mycolicibacterium</taxon>
    </lineage>
</organism>
<reference evidence="14 15" key="1">
    <citation type="submission" date="2015-01" db="EMBL/GenBank/DDBJ databases">
        <title>Genome sequence of Mycobacterium llatzerense and Mycobacterium immunogenum recovered from brain abscess.</title>
        <authorList>
            <person name="Greninger A.L."/>
            <person name="Langelier C."/>
            <person name="Cunningham G."/>
            <person name="Chiu C.Y."/>
            <person name="Miller S."/>
        </authorList>
    </citation>
    <scope>NUCLEOTIDE SEQUENCE [LARGE SCALE GENOMIC DNA]</scope>
    <source>
        <strain evidence="14 15">CLUC14</strain>
    </source>
</reference>
<dbReference type="InterPro" id="IPR016174">
    <property type="entry name" value="Di-haem_cyt_TM"/>
</dbReference>
<evidence type="ECO:0000313" key="15">
    <source>
        <dbReference type="Proteomes" id="UP000032221"/>
    </source>
</evidence>
<dbReference type="Pfam" id="PF01292">
    <property type="entry name" value="Ni_hydr_CYTB"/>
    <property type="match status" value="1"/>
</dbReference>
<dbReference type="AlphaFoldDB" id="A0A0D1KY35"/>
<evidence type="ECO:0000256" key="4">
    <source>
        <dbReference type="ARBA" id="ARBA00022617"/>
    </source>
</evidence>
<gene>
    <name evidence="14" type="ORF">TL10_28420</name>
</gene>
<proteinExistence type="inferred from homology"/>
<dbReference type="RefSeq" id="WP_043399123.1">
    <property type="nucleotide sequence ID" value="NZ_BAAARC010000048.1"/>
</dbReference>
<evidence type="ECO:0000256" key="9">
    <source>
        <dbReference type="ARBA" id="ARBA00023004"/>
    </source>
</evidence>
<dbReference type="Proteomes" id="UP000032221">
    <property type="component" value="Unassembled WGS sequence"/>
</dbReference>
<comment type="similarity">
    <text evidence="11">Belongs to the cytochrome b561 family.</text>
</comment>
<feature type="transmembrane region" description="Helical" evidence="12">
    <location>
        <begin position="37"/>
        <end position="60"/>
    </location>
</feature>
<keyword evidence="4" id="KW-0349">Heme</keyword>
<evidence type="ECO:0000259" key="13">
    <source>
        <dbReference type="Pfam" id="PF01292"/>
    </source>
</evidence>
<protein>
    <submittedName>
        <fullName evidence="14">Cytochrome B561</fullName>
    </submittedName>
</protein>
<sequence length="172" mass="18386">MTGRFPIRTRVLHWLTAVAVFAALLIGFTMTNEIGSHGALVAVHMTLGISILVIVIVRAANRFTHKPPKWPDTVGPLEGKLIAGSELAMYAMLLAQPLVGWAMVSASGTPVRVFGGLTLPDIAPFDADLYGILRQAHSVVAYLLVAAVAAHVSAILLHTLTLRDGMLRRMTG</sequence>
<dbReference type="OrthoDB" id="8589936at2"/>
<keyword evidence="5 12" id="KW-0812">Transmembrane</keyword>
<evidence type="ECO:0000256" key="10">
    <source>
        <dbReference type="ARBA" id="ARBA00023136"/>
    </source>
</evidence>
<evidence type="ECO:0000256" key="2">
    <source>
        <dbReference type="ARBA" id="ARBA00022448"/>
    </source>
</evidence>
<dbReference type="PATRIC" id="fig|280871.6.peg.5897"/>
<keyword evidence="10 12" id="KW-0472">Membrane</keyword>
<comment type="subcellular location">
    <subcellularLocation>
        <location evidence="1">Cell membrane</location>
        <topology evidence="1">Multi-pass membrane protein</topology>
    </subcellularLocation>
</comment>